<dbReference type="AlphaFoldDB" id="A0A434AU41"/>
<dbReference type="GO" id="GO:0015562">
    <property type="term" value="F:efflux transmembrane transporter activity"/>
    <property type="evidence" value="ECO:0007669"/>
    <property type="project" value="InterPro"/>
</dbReference>
<dbReference type="GO" id="GO:0009279">
    <property type="term" value="C:cell outer membrane"/>
    <property type="evidence" value="ECO:0007669"/>
    <property type="project" value="UniProtKB-SubCell"/>
</dbReference>
<dbReference type="RefSeq" id="WP_127343991.1">
    <property type="nucleotide sequence ID" value="NZ_RJJX01000013.1"/>
</dbReference>
<keyword evidence="7" id="KW-0998">Cell outer membrane</keyword>
<evidence type="ECO:0000256" key="1">
    <source>
        <dbReference type="ARBA" id="ARBA00004442"/>
    </source>
</evidence>
<dbReference type="EMBL" id="RJJX01000013">
    <property type="protein sequence ID" value="RUT77961.1"/>
    <property type="molecule type" value="Genomic_DNA"/>
</dbReference>
<keyword evidence="6" id="KW-0472">Membrane</keyword>
<dbReference type="Pfam" id="PF02321">
    <property type="entry name" value="OEP"/>
    <property type="match status" value="1"/>
</dbReference>
<dbReference type="SUPFAM" id="SSF56954">
    <property type="entry name" value="Outer membrane efflux proteins (OEP)"/>
    <property type="match status" value="1"/>
</dbReference>
<keyword evidence="9" id="KW-1185">Reference proteome</keyword>
<evidence type="ECO:0000313" key="9">
    <source>
        <dbReference type="Proteomes" id="UP000282985"/>
    </source>
</evidence>
<accession>A0A434AU41</accession>
<evidence type="ECO:0000256" key="3">
    <source>
        <dbReference type="ARBA" id="ARBA00022448"/>
    </source>
</evidence>
<dbReference type="GO" id="GO:0015288">
    <property type="term" value="F:porin activity"/>
    <property type="evidence" value="ECO:0007669"/>
    <property type="project" value="TreeGrafter"/>
</dbReference>
<gene>
    <name evidence="8" type="ORF">DLK05_10810</name>
</gene>
<keyword evidence="3" id="KW-0813">Transport</keyword>
<dbReference type="Proteomes" id="UP000282985">
    <property type="component" value="Unassembled WGS sequence"/>
</dbReference>
<evidence type="ECO:0000256" key="6">
    <source>
        <dbReference type="ARBA" id="ARBA00023136"/>
    </source>
</evidence>
<proteinExistence type="inferred from homology"/>
<comment type="similarity">
    <text evidence="2">Belongs to the outer membrane factor (OMF) (TC 1.B.17) family.</text>
</comment>
<dbReference type="PANTHER" id="PTHR30026:SF20">
    <property type="entry name" value="OUTER MEMBRANE PROTEIN TOLC"/>
    <property type="match status" value="1"/>
</dbReference>
<evidence type="ECO:0000256" key="5">
    <source>
        <dbReference type="ARBA" id="ARBA00022692"/>
    </source>
</evidence>
<dbReference type="InterPro" id="IPR003423">
    <property type="entry name" value="OMP_efflux"/>
</dbReference>
<sequence length="456" mass="51771">MTRRLYILGIFCLFVLPGKAQEILSLKESRKLALEYNQKIKIAEEMIIESKSNVSFAFTQFLPNLKAEGTYNYFHNISDINIPGFFLGTANSVEEARKGIYTGVSDVYFPGFNIALGNVDYYSANLNLSQPIYMGGKIHSIYNITKLGREISIFNRSLQKSDVLLETDQAYWNLVSVKEKVYLAAKYVEMLSALVQDLQNAFDLELTTKNELLKVQVQLNQAKLNLFRSRNAQKLSKMALCQVIGTNLNNNVTASDTIVTIQKSEIKQDYLGKALAQRPELKMLEKQMEINKQKEIESRSDYLPHLGVGASYSYTSDIANLTGNMNLFAVQANLSMPVFHWKERKHSVAAAKSRTRQKALELDRTKDLISLEVQQSYFNLQEAFEQIELARVSLKQASENVKLTKNSFYEGLANTTELLDAQAFWQRAYSELIDSKINYKLKEVGFLKSIGELGNI</sequence>
<dbReference type="OrthoDB" id="9807719at2"/>
<dbReference type="InterPro" id="IPR051906">
    <property type="entry name" value="TolC-like"/>
</dbReference>
<dbReference type="PANTHER" id="PTHR30026">
    <property type="entry name" value="OUTER MEMBRANE PROTEIN TOLC"/>
    <property type="match status" value="1"/>
</dbReference>
<evidence type="ECO:0000313" key="8">
    <source>
        <dbReference type="EMBL" id="RUT77961.1"/>
    </source>
</evidence>
<keyword evidence="4" id="KW-1134">Transmembrane beta strand</keyword>
<name>A0A434AU41_9BACT</name>
<comment type="subcellular location">
    <subcellularLocation>
        <location evidence="1">Cell outer membrane</location>
    </subcellularLocation>
</comment>
<keyword evidence="5" id="KW-0812">Transmembrane</keyword>
<evidence type="ECO:0000256" key="2">
    <source>
        <dbReference type="ARBA" id="ARBA00007613"/>
    </source>
</evidence>
<reference evidence="8 9" key="1">
    <citation type="submission" date="2018-11" db="EMBL/GenBank/DDBJ databases">
        <title>Parancylomarina longa gen. nov., sp. nov., isolated from sediments of southern Okinawa.</title>
        <authorList>
            <person name="Fu T."/>
        </authorList>
    </citation>
    <scope>NUCLEOTIDE SEQUENCE [LARGE SCALE GENOMIC DNA]</scope>
    <source>
        <strain evidence="8 9">T3-2 S1-C</strain>
    </source>
</reference>
<evidence type="ECO:0000256" key="7">
    <source>
        <dbReference type="ARBA" id="ARBA00023237"/>
    </source>
</evidence>
<evidence type="ECO:0000256" key="4">
    <source>
        <dbReference type="ARBA" id="ARBA00022452"/>
    </source>
</evidence>
<comment type="caution">
    <text evidence="8">The sequence shown here is derived from an EMBL/GenBank/DDBJ whole genome shotgun (WGS) entry which is preliminary data.</text>
</comment>
<dbReference type="Gene3D" id="1.20.1600.10">
    <property type="entry name" value="Outer membrane efflux proteins (OEP)"/>
    <property type="match status" value="1"/>
</dbReference>
<protein>
    <submittedName>
        <fullName evidence="8">TolC family protein</fullName>
    </submittedName>
</protein>
<dbReference type="GO" id="GO:1990281">
    <property type="term" value="C:efflux pump complex"/>
    <property type="evidence" value="ECO:0007669"/>
    <property type="project" value="TreeGrafter"/>
</dbReference>
<organism evidence="8 9">
    <name type="scientific">Ancylomarina longa</name>
    <dbReference type="NCBI Taxonomy" id="2487017"/>
    <lineage>
        <taxon>Bacteria</taxon>
        <taxon>Pseudomonadati</taxon>
        <taxon>Bacteroidota</taxon>
        <taxon>Bacteroidia</taxon>
        <taxon>Marinilabiliales</taxon>
        <taxon>Marinifilaceae</taxon>
        <taxon>Ancylomarina</taxon>
    </lineage>
</organism>